<dbReference type="Pfam" id="PF03381">
    <property type="entry name" value="CDC50"/>
    <property type="match status" value="1"/>
</dbReference>
<dbReference type="RefSeq" id="XP_067077773.1">
    <property type="nucleotide sequence ID" value="XM_067221672.1"/>
</dbReference>
<evidence type="ECO:0000313" key="8">
    <source>
        <dbReference type="EMBL" id="SCU66314.1"/>
    </source>
</evidence>
<proteinExistence type="inferred from homology"/>
<dbReference type="VEuPathDB" id="TriTrypDB:TEOVI_000720100"/>
<reference evidence="8" key="1">
    <citation type="submission" date="2016-09" db="EMBL/GenBank/DDBJ databases">
        <authorList>
            <person name="Hebert L."/>
            <person name="Moumen B."/>
        </authorList>
    </citation>
    <scope>NUCLEOTIDE SEQUENCE [LARGE SCALE GENOMIC DNA]</scope>
    <source>
        <strain evidence="8">OVI</strain>
    </source>
</reference>
<keyword evidence="9" id="KW-1185">Reference proteome</keyword>
<evidence type="ECO:0000256" key="1">
    <source>
        <dbReference type="ARBA" id="ARBA00004370"/>
    </source>
</evidence>
<dbReference type="AlphaFoldDB" id="A0A1G4I3E5"/>
<comment type="caution">
    <text evidence="8">The sequence shown here is derived from an EMBL/GenBank/DDBJ whole genome shotgun (WGS) entry which is preliminary data.</text>
</comment>
<feature type="transmembrane region" description="Helical" evidence="7">
    <location>
        <begin position="397"/>
        <end position="419"/>
    </location>
</feature>
<dbReference type="PIRSF" id="PIRSF015840">
    <property type="entry name" value="DUF284_TM_euk"/>
    <property type="match status" value="1"/>
</dbReference>
<dbReference type="InterPro" id="IPR005045">
    <property type="entry name" value="CDC50/LEM3_fam"/>
</dbReference>
<comment type="subcellular location">
    <subcellularLocation>
        <location evidence="1">Membrane</location>
    </subcellularLocation>
</comment>
<keyword evidence="4 7" id="KW-1133">Transmembrane helix</keyword>
<comment type="similarity">
    <text evidence="2 6">Belongs to the CDC50/LEM3 family.</text>
</comment>
<dbReference type="GO" id="GO:0005886">
    <property type="term" value="C:plasma membrane"/>
    <property type="evidence" value="ECO:0007669"/>
    <property type="project" value="TreeGrafter"/>
</dbReference>
<protein>
    <submittedName>
        <fullName evidence="8">LEM3 (Ligand-effect modulator 3) family / CDC50 family, putative</fullName>
    </submittedName>
</protein>
<gene>
    <name evidence="8" type="ORF">TEOVI_000720100</name>
</gene>
<evidence type="ECO:0000256" key="6">
    <source>
        <dbReference type="PIRNR" id="PIRNR015840"/>
    </source>
</evidence>
<evidence type="ECO:0000313" key="9">
    <source>
        <dbReference type="Proteomes" id="UP000195570"/>
    </source>
</evidence>
<keyword evidence="5 6" id="KW-0472">Membrane</keyword>
<dbReference type="PANTHER" id="PTHR10926:SF73">
    <property type="entry name" value="LEM3 (LIGAND-EFFECT MODULATOR 3) FAMILY _ CDC50 FAMILY"/>
    <property type="match status" value="1"/>
</dbReference>
<accession>A0A1G4I3E5</accession>
<dbReference type="GeneID" id="92381135"/>
<organism evidence="8 9">
    <name type="scientific">Trypanosoma equiperdum</name>
    <dbReference type="NCBI Taxonomy" id="5694"/>
    <lineage>
        <taxon>Eukaryota</taxon>
        <taxon>Discoba</taxon>
        <taxon>Euglenozoa</taxon>
        <taxon>Kinetoplastea</taxon>
        <taxon>Metakinetoplastina</taxon>
        <taxon>Trypanosomatida</taxon>
        <taxon>Trypanosomatidae</taxon>
        <taxon>Trypanosoma</taxon>
    </lineage>
</organism>
<feature type="transmembrane region" description="Helical" evidence="7">
    <location>
        <begin position="59"/>
        <end position="80"/>
    </location>
</feature>
<dbReference type="GO" id="GO:0005783">
    <property type="term" value="C:endoplasmic reticulum"/>
    <property type="evidence" value="ECO:0007669"/>
    <property type="project" value="TreeGrafter"/>
</dbReference>
<sequence length="470" mass="54021">MARGGVVRLPSFIDVPPSTETDREGGRSCFGKYGRTAYGGNPIVQQTLPSTFFYIAPQYVIPLFFAVSFVFIPISITLFITCNGHYEVRGNYQHIHKYQYIPSDPKVNINEGIRSFYVGNEVHRQGTRTRVSFKLEKPMKKPVYLYYTLGNFHQNFRAFHEGRSLDMLRGHRSIIGSYPECQPYERPGTINKAEKTEVKVVVDGENVTLKYEEFLYNPCGIAPWSMFNDTFVLYRSRDVSSAQNDSVKLDEGAELICNTSDFGPTGEPLYQSKTPNKCKKKGISWPADEKIRFRPLERDKKLWSLRYPHKNDNVYLTNGWYADEPGHRLTDPEDYDMQVWIRAAFLSNFSKLFRIIDEDLREGNYFLDIEEFFDVTTFHGTKGYLLRTSSMFGRSGTLFAATFLIVGSVAFVVGVAFAIQYCMAKKGLGNSLPQPKASWYTFNRTGLDIQNYFQLRTKRYEICPQSSDDE</sequence>
<dbReference type="Proteomes" id="UP000195570">
    <property type="component" value="Unassembled WGS sequence"/>
</dbReference>
<evidence type="ECO:0000256" key="7">
    <source>
        <dbReference type="SAM" id="Phobius"/>
    </source>
</evidence>
<keyword evidence="3 7" id="KW-0812">Transmembrane</keyword>
<dbReference type="EMBL" id="CZPT02000526">
    <property type="protein sequence ID" value="SCU66314.1"/>
    <property type="molecule type" value="Genomic_DNA"/>
</dbReference>
<dbReference type="PANTHER" id="PTHR10926">
    <property type="entry name" value="CELL CYCLE CONTROL PROTEIN 50"/>
    <property type="match status" value="1"/>
</dbReference>
<evidence type="ECO:0000256" key="5">
    <source>
        <dbReference type="ARBA" id="ARBA00023136"/>
    </source>
</evidence>
<dbReference type="GO" id="GO:0005794">
    <property type="term" value="C:Golgi apparatus"/>
    <property type="evidence" value="ECO:0007669"/>
    <property type="project" value="TreeGrafter"/>
</dbReference>
<evidence type="ECO:0000256" key="2">
    <source>
        <dbReference type="ARBA" id="ARBA00009457"/>
    </source>
</evidence>
<evidence type="ECO:0000256" key="4">
    <source>
        <dbReference type="ARBA" id="ARBA00022989"/>
    </source>
</evidence>
<name>A0A1G4I3E5_TRYEQ</name>
<evidence type="ECO:0000256" key="3">
    <source>
        <dbReference type="ARBA" id="ARBA00022692"/>
    </source>
</evidence>